<dbReference type="Proteomes" id="UP001164286">
    <property type="component" value="Unassembled WGS sequence"/>
</dbReference>
<dbReference type="RefSeq" id="XP_052948363.1">
    <property type="nucleotide sequence ID" value="XM_053086650.1"/>
</dbReference>
<dbReference type="SUPFAM" id="SSF52540">
    <property type="entry name" value="P-loop containing nucleoside triphosphate hydrolases"/>
    <property type="match status" value="1"/>
</dbReference>
<dbReference type="InterPro" id="IPR001650">
    <property type="entry name" value="Helicase_C-like"/>
</dbReference>
<dbReference type="InterPro" id="IPR048333">
    <property type="entry name" value="HA2_WH"/>
</dbReference>
<dbReference type="Pfam" id="PF21010">
    <property type="entry name" value="HA2_C"/>
    <property type="match status" value="1"/>
</dbReference>
<dbReference type="CDD" id="cd17980">
    <property type="entry name" value="DEXHc_DHX35"/>
    <property type="match status" value="1"/>
</dbReference>
<dbReference type="GO" id="GO:0071013">
    <property type="term" value="C:catalytic step 2 spliceosome"/>
    <property type="evidence" value="ECO:0007669"/>
    <property type="project" value="TreeGrafter"/>
</dbReference>
<evidence type="ECO:0000256" key="1">
    <source>
        <dbReference type="ARBA" id="ARBA00008792"/>
    </source>
</evidence>
<keyword evidence="7" id="KW-0067">ATP-binding</keyword>
<evidence type="ECO:0000256" key="5">
    <source>
        <dbReference type="ARBA" id="ARBA00022801"/>
    </source>
</evidence>
<dbReference type="Gene3D" id="1.20.120.1080">
    <property type="match status" value="1"/>
</dbReference>
<feature type="domain" description="Helicase ATP-binding" evidence="10">
    <location>
        <begin position="57"/>
        <end position="222"/>
    </location>
</feature>
<dbReference type="FunFam" id="3.40.50.300:FF:000578">
    <property type="entry name" value="probable ATP-dependent RNA helicase DHX35"/>
    <property type="match status" value="1"/>
</dbReference>
<dbReference type="GO" id="GO:0003723">
    <property type="term" value="F:RNA binding"/>
    <property type="evidence" value="ECO:0007669"/>
    <property type="project" value="TreeGrafter"/>
</dbReference>
<proteinExistence type="inferred from homology"/>
<dbReference type="GO" id="GO:0016887">
    <property type="term" value="F:ATP hydrolysis activity"/>
    <property type="evidence" value="ECO:0007669"/>
    <property type="project" value="InterPro"/>
</dbReference>
<dbReference type="SMART" id="SM00487">
    <property type="entry name" value="DEXDc"/>
    <property type="match status" value="1"/>
</dbReference>
<comment type="similarity">
    <text evidence="1">Belongs to the DEAD box helicase family. DEAH subfamily.</text>
</comment>
<dbReference type="SMART" id="SM00490">
    <property type="entry name" value="HELICc"/>
    <property type="match status" value="1"/>
</dbReference>
<evidence type="ECO:0000256" key="4">
    <source>
        <dbReference type="ARBA" id="ARBA00022741"/>
    </source>
</evidence>
<dbReference type="PANTHER" id="PTHR18934">
    <property type="entry name" value="ATP-DEPENDENT RNA HELICASE"/>
    <property type="match status" value="1"/>
</dbReference>
<reference evidence="12" key="1">
    <citation type="journal article" date="2022" name="G3 (Bethesda)">
        <title>High quality genome of the basidiomycete yeast Dioszegia hungarica PDD-24b-2 isolated from cloud water.</title>
        <authorList>
            <person name="Jarrige D."/>
            <person name="Haridas S."/>
            <person name="Bleykasten-Grosshans C."/>
            <person name="Joly M."/>
            <person name="Nadalig T."/>
            <person name="Sancelme M."/>
            <person name="Vuilleumier S."/>
            <person name="Grigoriev I.V."/>
            <person name="Amato P."/>
            <person name="Bringel F."/>
        </authorList>
    </citation>
    <scope>NUCLEOTIDE SEQUENCE</scope>
    <source>
        <strain evidence="12">PDD-24b-2</strain>
    </source>
</reference>
<dbReference type="PROSITE" id="PS00690">
    <property type="entry name" value="DEAH_ATP_HELICASE"/>
    <property type="match status" value="1"/>
</dbReference>
<protein>
    <recommendedName>
        <fullName evidence="2">RNA helicase</fullName>
        <ecNumber evidence="2">3.6.4.13</ecNumber>
    </recommendedName>
</protein>
<keyword evidence="5" id="KW-0378">Hydrolase</keyword>
<dbReference type="Pfam" id="PF07717">
    <property type="entry name" value="OB_NTP_bind"/>
    <property type="match status" value="1"/>
</dbReference>
<keyword evidence="13" id="KW-1185">Reference proteome</keyword>
<evidence type="ECO:0000256" key="9">
    <source>
        <dbReference type="ARBA" id="ARBA00047984"/>
    </source>
</evidence>
<comment type="catalytic activity">
    <reaction evidence="9">
        <text>ATP + H2O = ADP + phosphate + H(+)</text>
        <dbReference type="Rhea" id="RHEA:13065"/>
        <dbReference type="ChEBI" id="CHEBI:15377"/>
        <dbReference type="ChEBI" id="CHEBI:15378"/>
        <dbReference type="ChEBI" id="CHEBI:30616"/>
        <dbReference type="ChEBI" id="CHEBI:43474"/>
        <dbReference type="ChEBI" id="CHEBI:456216"/>
        <dbReference type="EC" id="3.6.4.13"/>
    </reaction>
</comment>
<dbReference type="FunFam" id="3.40.50.300:FF:000007">
    <property type="entry name" value="Pre-mRNA-splicing factor ATP-dependent RNA helicase"/>
    <property type="match status" value="1"/>
</dbReference>
<name>A0AA38HDS2_9TREE</name>
<evidence type="ECO:0000313" key="13">
    <source>
        <dbReference type="Proteomes" id="UP001164286"/>
    </source>
</evidence>
<keyword evidence="6" id="KW-0347">Helicase</keyword>
<dbReference type="PROSITE" id="PS51194">
    <property type="entry name" value="HELICASE_CTER"/>
    <property type="match status" value="1"/>
</dbReference>
<evidence type="ECO:0000259" key="11">
    <source>
        <dbReference type="PROSITE" id="PS51194"/>
    </source>
</evidence>
<feature type="domain" description="Helicase C-terminal" evidence="11">
    <location>
        <begin position="254"/>
        <end position="436"/>
    </location>
</feature>
<dbReference type="SMART" id="SM00847">
    <property type="entry name" value="HA2"/>
    <property type="match status" value="1"/>
</dbReference>
<keyword evidence="3" id="KW-0507">mRNA processing</keyword>
<keyword evidence="4" id="KW-0547">Nucleotide-binding</keyword>
<dbReference type="PROSITE" id="PS51192">
    <property type="entry name" value="HELICASE_ATP_BIND_1"/>
    <property type="match status" value="1"/>
</dbReference>
<dbReference type="GO" id="GO:0008380">
    <property type="term" value="P:RNA splicing"/>
    <property type="evidence" value="ECO:0007669"/>
    <property type="project" value="UniProtKB-KW"/>
</dbReference>
<dbReference type="GO" id="GO:0006397">
    <property type="term" value="P:mRNA processing"/>
    <property type="evidence" value="ECO:0007669"/>
    <property type="project" value="UniProtKB-KW"/>
</dbReference>
<dbReference type="InterPro" id="IPR049945">
    <property type="entry name" value="AAA_22"/>
</dbReference>
<dbReference type="AlphaFoldDB" id="A0AA38HDS2"/>
<dbReference type="InterPro" id="IPR011709">
    <property type="entry name" value="DEAD-box_helicase_OB_fold"/>
</dbReference>
<dbReference type="EC" id="3.6.4.13" evidence="2"/>
<dbReference type="PANTHER" id="PTHR18934:SF136">
    <property type="entry name" value="ATP-DEPENDENT RNA HELICASE DHX35-RELATED"/>
    <property type="match status" value="1"/>
</dbReference>
<accession>A0AA38HDS2</accession>
<dbReference type="InterPro" id="IPR002464">
    <property type="entry name" value="DNA/RNA_helicase_DEAH_CS"/>
</dbReference>
<dbReference type="CDD" id="cd18791">
    <property type="entry name" value="SF2_C_RHA"/>
    <property type="match status" value="1"/>
</dbReference>
<gene>
    <name evidence="12" type="ORF">MKK02DRAFT_22971</name>
</gene>
<dbReference type="InterPro" id="IPR014001">
    <property type="entry name" value="Helicase_ATP-bd"/>
</dbReference>
<dbReference type="Gene3D" id="3.40.50.300">
    <property type="entry name" value="P-loop containing nucleotide triphosphate hydrolases"/>
    <property type="match status" value="2"/>
</dbReference>
<dbReference type="InterPro" id="IPR027417">
    <property type="entry name" value="P-loop_NTPase"/>
</dbReference>
<evidence type="ECO:0000256" key="6">
    <source>
        <dbReference type="ARBA" id="ARBA00022806"/>
    </source>
</evidence>
<evidence type="ECO:0000313" key="12">
    <source>
        <dbReference type="EMBL" id="KAI9638586.1"/>
    </source>
</evidence>
<evidence type="ECO:0000256" key="2">
    <source>
        <dbReference type="ARBA" id="ARBA00012552"/>
    </source>
</evidence>
<evidence type="ECO:0000259" key="10">
    <source>
        <dbReference type="PROSITE" id="PS51192"/>
    </source>
</evidence>
<dbReference type="GO" id="GO:0003724">
    <property type="term" value="F:RNA helicase activity"/>
    <property type="evidence" value="ECO:0007669"/>
    <property type="project" value="UniProtKB-EC"/>
</dbReference>
<keyword evidence="8" id="KW-0508">mRNA splicing</keyword>
<dbReference type="EMBL" id="JAKWFO010000003">
    <property type="protein sequence ID" value="KAI9638586.1"/>
    <property type="molecule type" value="Genomic_DNA"/>
</dbReference>
<evidence type="ECO:0000256" key="7">
    <source>
        <dbReference type="ARBA" id="ARBA00022840"/>
    </source>
</evidence>
<evidence type="ECO:0000256" key="3">
    <source>
        <dbReference type="ARBA" id="ARBA00022664"/>
    </source>
</evidence>
<evidence type="ECO:0000256" key="8">
    <source>
        <dbReference type="ARBA" id="ARBA00023187"/>
    </source>
</evidence>
<sequence length="695" mass="77878">MPPVQFWKPGTAAPGSSVDRASEAEGSLAATSSRAANLSIDAQRQRLPIYKHRQKLLWCVERYKVMIVVGQTGCGKSTQIPQYLHEAGWTSENMVVACTQPRRVAATSVATRVAEEVGSVLGDEVGYTIRFEDLSSPARTRIKYLTDGMLFRECMTDPLLSKYSVIMIDEAHERGAYTDLLLGLLKKIMKKRPELRVIISSATIDAQDFLEYFNSNADSADRSKDDAIIVSLEGRMFPVEVCYLKEPCQDYAEAAVQTVFDIHLREPAGDVLVFLTGREEIDQVIQTLSDRLQTLPRGSLKMLPLPLYATLPPEEQMIIFDPSPRDTRKVIFSTNIAEASVTIDGIKYVVDCGFVKMKTFNPRTCMDVLTTTPSSLASANQRAGRAGRTSAGKCFRLYPASFLPTRNRHSPMPITTPPELTRSDISLYLLQLKALGIDNLAKFDFMSPPPSEMMARALEFLFCLKAIDEEGKLTSPFGRRMAEVPLDPMMAAILLNSQELKCGEEILTIAAMTQNAFNMSSGGMKETMSDLERRKFTAEEGDHLTLLNAYNAFVRYGQKDKSWCGNHRINHKALSRAMSIRKQLKKFLDRFGIKVESCAGDAKRLRRCLVSGYFKNAARMMPDGTFKSAREGATLYVHPSSVMFTRQPSTGWVIYHEVIETTKSFMRDLTVIEEDWLVELAPHFYTFKGGNLKKH</sequence>
<dbReference type="Pfam" id="PF00271">
    <property type="entry name" value="Helicase_C"/>
    <property type="match status" value="1"/>
</dbReference>
<organism evidence="12 13">
    <name type="scientific">Dioszegia hungarica</name>
    <dbReference type="NCBI Taxonomy" id="4972"/>
    <lineage>
        <taxon>Eukaryota</taxon>
        <taxon>Fungi</taxon>
        <taxon>Dikarya</taxon>
        <taxon>Basidiomycota</taxon>
        <taxon>Agaricomycotina</taxon>
        <taxon>Tremellomycetes</taxon>
        <taxon>Tremellales</taxon>
        <taxon>Bulleribasidiaceae</taxon>
        <taxon>Dioszegia</taxon>
    </lineage>
</organism>
<dbReference type="GeneID" id="77725851"/>
<dbReference type="Pfam" id="PF13401">
    <property type="entry name" value="AAA_22"/>
    <property type="match status" value="1"/>
</dbReference>
<comment type="caution">
    <text evidence="12">The sequence shown here is derived from an EMBL/GenBank/DDBJ whole genome shotgun (WGS) entry which is preliminary data.</text>
</comment>
<dbReference type="GO" id="GO:0005524">
    <property type="term" value="F:ATP binding"/>
    <property type="evidence" value="ECO:0007669"/>
    <property type="project" value="UniProtKB-KW"/>
</dbReference>
<dbReference type="InterPro" id="IPR007502">
    <property type="entry name" value="Helicase-assoc_dom"/>
</dbReference>
<dbReference type="Pfam" id="PF04408">
    <property type="entry name" value="WHD_HA2"/>
    <property type="match status" value="1"/>
</dbReference>